<dbReference type="GO" id="GO:0006508">
    <property type="term" value="P:proteolysis"/>
    <property type="evidence" value="ECO:0007669"/>
    <property type="project" value="UniProtKB-KW"/>
</dbReference>
<dbReference type="AlphaFoldDB" id="A0A9Q3YJR3"/>
<dbReference type="Pfam" id="PF04002">
    <property type="entry name" value="RadC"/>
    <property type="match status" value="1"/>
</dbReference>
<evidence type="ECO:0000313" key="7">
    <source>
        <dbReference type="EMBL" id="MCC3807674.1"/>
    </source>
</evidence>
<keyword evidence="3" id="KW-0378">Hydrolase</keyword>
<evidence type="ECO:0000256" key="2">
    <source>
        <dbReference type="ARBA" id="ARBA00022723"/>
    </source>
</evidence>
<evidence type="ECO:0000256" key="5">
    <source>
        <dbReference type="ARBA" id="ARBA00023049"/>
    </source>
</evidence>
<dbReference type="PANTHER" id="PTHR30471">
    <property type="entry name" value="DNA REPAIR PROTEIN RADC"/>
    <property type="match status" value="1"/>
</dbReference>
<proteinExistence type="predicted"/>
<evidence type="ECO:0000313" key="8">
    <source>
        <dbReference type="Proteomes" id="UP000726777"/>
    </source>
</evidence>
<dbReference type="Proteomes" id="UP000726777">
    <property type="component" value="Unassembled WGS sequence"/>
</dbReference>
<dbReference type="RefSeq" id="WP_208894683.1">
    <property type="nucleotide sequence ID" value="NZ_CP066164.1"/>
</dbReference>
<dbReference type="EMBL" id="JACVHL010000029">
    <property type="protein sequence ID" value="MCC3807674.1"/>
    <property type="molecule type" value="Genomic_DNA"/>
</dbReference>
<evidence type="ECO:0000256" key="3">
    <source>
        <dbReference type="ARBA" id="ARBA00022801"/>
    </source>
</evidence>
<comment type="caution">
    <text evidence="7">The sequence shown here is derived from an EMBL/GenBank/DDBJ whole genome shotgun (WGS) entry which is preliminary data.</text>
</comment>
<dbReference type="InterPro" id="IPR025657">
    <property type="entry name" value="RadC_JAB"/>
</dbReference>
<dbReference type="Gene3D" id="3.40.140.10">
    <property type="entry name" value="Cytidine Deaminase, domain 2"/>
    <property type="match status" value="1"/>
</dbReference>
<evidence type="ECO:0000259" key="6">
    <source>
        <dbReference type="PROSITE" id="PS50249"/>
    </source>
</evidence>
<keyword evidence="5" id="KW-0482">Metalloprotease</keyword>
<organism evidence="7 8">
    <name type="scientific">Vibrio parahaemolyticus</name>
    <dbReference type="NCBI Taxonomy" id="670"/>
    <lineage>
        <taxon>Bacteria</taxon>
        <taxon>Pseudomonadati</taxon>
        <taxon>Pseudomonadota</taxon>
        <taxon>Gammaproteobacteria</taxon>
        <taxon>Vibrionales</taxon>
        <taxon>Vibrionaceae</taxon>
        <taxon>Vibrio</taxon>
    </lineage>
</organism>
<evidence type="ECO:0000256" key="1">
    <source>
        <dbReference type="ARBA" id="ARBA00022670"/>
    </source>
</evidence>
<dbReference type="PROSITE" id="PS50249">
    <property type="entry name" value="MPN"/>
    <property type="match status" value="1"/>
</dbReference>
<dbReference type="SUPFAM" id="SSF102712">
    <property type="entry name" value="JAB1/MPN domain"/>
    <property type="match status" value="1"/>
</dbReference>
<feature type="domain" description="MPN" evidence="6">
    <location>
        <begin position="29"/>
        <end position="151"/>
    </location>
</feature>
<dbReference type="GO" id="GO:0046872">
    <property type="term" value="F:metal ion binding"/>
    <property type="evidence" value="ECO:0007669"/>
    <property type="project" value="UniProtKB-KW"/>
</dbReference>
<name>A0A9Q3YJR3_VIBPH</name>
<dbReference type="InterPro" id="IPR037518">
    <property type="entry name" value="MPN"/>
</dbReference>
<evidence type="ECO:0000256" key="4">
    <source>
        <dbReference type="ARBA" id="ARBA00022833"/>
    </source>
</evidence>
<dbReference type="PANTHER" id="PTHR30471:SF6">
    <property type="entry name" value="UPF0758 PROTEIN VC_0510"/>
    <property type="match status" value="1"/>
</dbReference>
<dbReference type="InterPro" id="IPR001405">
    <property type="entry name" value="UPF0758"/>
</dbReference>
<dbReference type="CDD" id="cd08071">
    <property type="entry name" value="MPN_DUF2466"/>
    <property type="match status" value="1"/>
</dbReference>
<keyword evidence="1" id="KW-0645">Protease</keyword>
<gene>
    <name evidence="7" type="ORF">IB292_21885</name>
</gene>
<sequence length="151" mass="16996">MFTEHEQAVLDKAATILKNKLTHISMQSVFESPEVVREYCRFSLVSHEREVFGVLLLDNMHRLIDSCELFYGSVSSAEVYPREVVKLVLSQNASAVIFYHNHPSHSLEPSSADKRLTRKLTDALALIDVRVLDHFIVTVGGCTAFSDLGFI</sequence>
<reference evidence="7" key="1">
    <citation type="submission" date="2020-09" db="EMBL/GenBank/DDBJ databases">
        <title>Genome sequence of Vibrio parahaemolyticus isolates.</title>
        <authorList>
            <person name="Hammerl J.A."/>
            <person name="Strauch E."/>
        </authorList>
    </citation>
    <scope>NUCLEOTIDE SEQUENCE</scope>
    <source>
        <strain evidence="7">17-VB00146</strain>
    </source>
</reference>
<protein>
    <recommendedName>
        <fullName evidence="6">MPN domain-containing protein</fullName>
    </recommendedName>
</protein>
<dbReference type="GO" id="GO:0008237">
    <property type="term" value="F:metallopeptidase activity"/>
    <property type="evidence" value="ECO:0007669"/>
    <property type="project" value="UniProtKB-KW"/>
</dbReference>
<keyword evidence="2" id="KW-0479">Metal-binding</keyword>
<accession>A0A9Q3YJR3</accession>
<keyword evidence="4" id="KW-0862">Zinc</keyword>